<dbReference type="EMBL" id="MCGE01000007">
    <property type="protein sequence ID" value="ORZ19374.1"/>
    <property type="molecule type" value="Genomic_DNA"/>
</dbReference>
<evidence type="ECO:0000313" key="3">
    <source>
        <dbReference type="Proteomes" id="UP000193560"/>
    </source>
</evidence>
<keyword evidence="3" id="KW-1185">Reference proteome</keyword>
<name>A0A1X2IMX6_9FUNG</name>
<accession>A0A1X2IMX6</accession>
<dbReference type="Proteomes" id="UP000193560">
    <property type="component" value="Unassembled WGS sequence"/>
</dbReference>
<protein>
    <submittedName>
        <fullName evidence="2">Uncharacterized protein</fullName>
    </submittedName>
</protein>
<gene>
    <name evidence="2" type="ORF">BCR42DRAFT_409660</name>
</gene>
<proteinExistence type="predicted"/>
<organism evidence="2 3">
    <name type="scientific">Absidia repens</name>
    <dbReference type="NCBI Taxonomy" id="90262"/>
    <lineage>
        <taxon>Eukaryota</taxon>
        <taxon>Fungi</taxon>
        <taxon>Fungi incertae sedis</taxon>
        <taxon>Mucoromycota</taxon>
        <taxon>Mucoromycotina</taxon>
        <taxon>Mucoromycetes</taxon>
        <taxon>Mucorales</taxon>
        <taxon>Cunninghamellaceae</taxon>
        <taxon>Absidia</taxon>
    </lineage>
</organism>
<dbReference type="AlphaFoldDB" id="A0A1X2IMX6"/>
<feature type="region of interest" description="Disordered" evidence="1">
    <location>
        <begin position="190"/>
        <end position="209"/>
    </location>
</feature>
<evidence type="ECO:0000256" key="1">
    <source>
        <dbReference type="SAM" id="MobiDB-lite"/>
    </source>
</evidence>
<sequence>MTLGFAEKMPENDDVVYHVEWLENQQVFPSLSSIPHGGGHDAATDEWQFLHRQEILQAQEDFPTDGGPHQLKTCEMEDTWQQVDVLREKQFVDVAAEATDLPQRSNSKVAPIKPQRTHHTTLTEEQRRHFYWEMVDRLDEQDGGGDFYDLYYDRKTHSNYKNNSKHARRHHMELLQRWHHHRLELQRVMDHVQQQQQQHQSASEEDRPTLVKGTAAAAWGKPPVINPRLVHSLVMPRHHHHYVDRSSSGLGQGSKVFKSLMEPDFCLQVKNG</sequence>
<dbReference type="OrthoDB" id="2263648at2759"/>
<comment type="caution">
    <text evidence="2">The sequence shown here is derived from an EMBL/GenBank/DDBJ whole genome shotgun (WGS) entry which is preliminary data.</text>
</comment>
<evidence type="ECO:0000313" key="2">
    <source>
        <dbReference type="EMBL" id="ORZ19374.1"/>
    </source>
</evidence>
<reference evidence="2 3" key="1">
    <citation type="submission" date="2016-07" db="EMBL/GenBank/DDBJ databases">
        <title>Pervasive Adenine N6-methylation of Active Genes in Fungi.</title>
        <authorList>
            <consortium name="DOE Joint Genome Institute"/>
            <person name="Mondo S.J."/>
            <person name="Dannebaum R.O."/>
            <person name="Kuo R.C."/>
            <person name="Labutti K."/>
            <person name="Haridas S."/>
            <person name="Kuo A."/>
            <person name="Salamov A."/>
            <person name="Ahrendt S.R."/>
            <person name="Lipzen A."/>
            <person name="Sullivan W."/>
            <person name="Andreopoulos W.B."/>
            <person name="Clum A."/>
            <person name="Lindquist E."/>
            <person name="Daum C."/>
            <person name="Ramamoorthy G.K."/>
            <person name="Gryganskyi A."/>
            <person name="Culley D."/>
            <person name="Magnuson J.K."/>
            <person name="James T.Y."/>
            <person name="O'Malley M.A."/>
            <person name="Stajich J.E."/>
            <person name="Spatafora J.W."/>
            <person name="Visel A."/>
            <person name="Grigoriev I.V."/>
        </authorList>
    </citation>
    <scope>NUCLEOTIDE SEQUENCE [LARGE SCALE GENOMIC DNA]</scope>
    <source>
        <strain evidence="2 3">NRRL 1336</strain>
    </source>
</reference>